<gene>
    <name evidence="1" type="primary">A09g509160.1_BraROA</name>
    <name evidence="1" type="ORF">IGI04_035929</name>
</gene>
<comment type="caution">
    <text evidence="1">The sequence shown here is derived from an EMBL/GenBank/DDBJ whole genome shotgun (WGS) entry which is preliminary data.</text>
</comment>
<evidence type="ECO:0000313" key="1">
    <source>
        <dbReference type="EMBL" id="KAG5384459.1"/>
    </source>
</evidence>
<dbReference type="EMBL" id="JADBGQ010000008">
    <property type="protein sequence ID" value="KAG5384459.1"/>
    <property type="molecule type" value="Genomic_DNA"/>
</dbReference>
<proteinExistence type="predicted"/>
<keyword evidence="2" id="KW-1185">Reference proteome</keyword>
<evidence type="ECO:0000313" key="2">
    <source>
        <dbReference type="Proteomes" id="UP000823674"/>
    </source>
</evidence>
<accession>A0ABQ7LD28</accession>
<sequence>MVGRYGLRVVAFQSRFGWTVPAGSTLICGCTEKINRREEWRMGSVAGRVSLSTRSKDGLKDRYGSGSCWTYVSFKIGQGMEWIDGLHKEQWISSLICQAAALNSFTQLKDLGSLEPLKVRWCLQALSRPTPGSISRLGWTVTAGSTLICGCTEKINRREEWRMGSVAGRVSLSTRSKDGLKDRYGSGSCSTYVSLKIGQGMEWIDGLHKEHWIGSLICQAAALNSFTQLKDLGFLC</sequence>
<protein>
    <submittedName>
        <fullName evidence="1">Uncharacterized protein</fullName>
    </submittedName>
</protein>
<dbReference type="PROSITE" id="PS51257">
    <property type="entry name" value="PROKAR_LIPOPROTEIN"/>
    <property type="match status" value="1"/>
</dbReference>
<organism evidence="1 2">
    <name type="scientific">Brassica rapa subsp. trilocularis</name>
    <dbReference type="NCBI Taxonomy" id="1813537"/>
    <lineage>
        <taxon>Eukaryota</taxon>
        <taxon>Viridiplantae</taxon>
        <taxon>Streptophyta</taxon>
        <taxon>Embryophyta</taxon>
        <taxon>Tracheophyta</taxon>
        <taxon>Spermatophyta</taxon>
        <taxon>Magnoliopsida</taxon>
        <taxon>eudicotyledons</taxon>
        <taxon>Gunneridae</taxon>
        <taxon>Pentapetalae</taxon>
        <taxon>rosids</taxon>
        <taxon>malvids</taxon>
        <taxon>Brassicales</taxon>
        <taxon>Brassicaceae</taxon>
        <taxon>Brassiceae</taxon>
        <taxon>Brassica</taxon>
    </lineage>
</organism>
<dbReference type="Proteomes" id="UP000823674">
    <property type="component" value="Chromosome A09"/>
</dbReference>
<reference evidence="1 2" key="1">
    <citation type="submission" date="2021-03" db="EMBL/GenBank/DDBJ databases">
        <authorList>
            <person name="King G.J."/>
            <person name="Bancroft I."/>
            <person name="Baten A."/>
            <person name="Bloomfield J."/>
            <person name="Borpatragohain P."/>
            <person name="He Z."/>
            <person name="Irish N."/>
            <person name="Irwin J."/>
            <person name="Liu K."/>
            <person name="Mauleon R.P."/>
            <person name="Moore J."/>
            <person name="Morris R."/>
            <person name="Ostergaard L."/>
            <person name="Wang B."/>
            <person name="Wells R."/>
        </authorList>
    </citation>
    <scope>NUCLEOTIDE SEQUENCE [LARGE SCALE GENOMIC DNA]</scope>
    <source>
        <strain evidence="1">R-o-18</strain>
        <tissue evidence="1">Leaf</tissue>
    </source>
</reference>
<name>A0ABQ7LD28_BRACM</name>